<evidence type="ECO:0000313" key="4">
    <source>
        <dbReference type="Proteomes" id="UP000295418"/>
    </source>
</evidence>
<feature type="transmembrane region" description="Helical" evidence="1">
    <location>
        <begin position="173"/>
        <end position="193"/>
    </location>
</feature>
<dbReference type="RefSeq" id="WP_132416350.1">
    <property type="nucleotide sequence ID" value="NZ_SKFG01000001.1"/>
</dbReference>
<sequence length="198" mass="22551">MKKPDFKKIKGKSISLDDIDDRTLILNLYLTQMITLVIGVVILLFEQPNLSAMFSLHLGWEILWWGAGFAALVIVVDLIISRFVPEDFTDDGGMNNRLFKKRPLWHIIVICFIVSICEELLFRGAIGGLIGPYWTSILFALIHVRYLQHWLMTGLVFSISYGLGTIYEMTGTLWVPILAHFIIDLIMGCIIKFGKEDS</sequence>
<dbReference type="InterPro" id="IPR003675">
    <property type="entry name" value="Rce1/LyrA-like_dom"/>
</dbReference>
<reference evidence="3 4" key="1">
    <citation type="submission" date="2019-03" db="EMBL/GenBank/DDBJ databases">
        <authorList>
            <person name="Kim M.K.M."/>
        </authorList>
    </citation>
    <scope>NUCLEOTIDE SEQUENCE [LARGE SCALE GENOMIC DNA]</scope>
    <source>
        <strain evidence="3 4">18JY21-1</strain>
    </source>
</reference>
<keyword evidence="3" id="KW-0482">Metalloprotease</keyword>
<dbReference type="PANTHER" id="PTHR36435:SF1">
    <property type="entry name" value="CAAX AMINO TERMINAL PROTEASE FAMILY PROTEIN"/>
    <property type="match status" value="1"/>
</dbReference>
<dbReference type="GO" id="GO:0006508">
    <property type="term" value="P:proteolysis"/>
    <property type="evidence" value="ECO:0007669"/>
    <property type="project" value="UniProtKB-KW"/>
</dbReference>
<feature type="transmembrane region" description="Helical" evidence="1">
    <location>
        <begin position="104"/>
        <end position="122"/>
    </location>
</feature>
<gene>
    <name evidence="3" type="ORF">E0485_02930</name>
</gene>
<dbReference type="GO" id="GO:0004175">
    <property type="term" value="F:endopeptidase activity"/>
    <property type="evidence" value="ECO:0007669"/>
    <property type="project" value="UniProtKB-ARBA"/>
</dbReference>
<feature type="domain" description="CAAX prenyl protease 2/Lysostaphin resistance protein A-like" evidence="2">
    <location>
        <begin position="103"/>
        <end position="186"/>
    </location>
</feature>
<keyword evidence="1" id="KW-0812">Transmembrane</keyword>
<protein>
    <submittedName>
        <fullName evidence="3">CPBP family intramembrane metalloprotease</fullName>
    </submittedName>
</protein>
<feature type="transmembrane region" description="Helical" evidence="1">
    <location>
        <begin position="24"/>
        <end position="45"/>
    </location>
</feature>
<dbReference type="AlphaFoldDB" id="A0A4R4ELU1"/>
<accession>A0A4R4ELU1</accession>
<dbReference type="PANTHER" id="PTHR36435">
    <property type="entry name" value="SLR1288 PROTEIN"/>
    <property type="match status" value="1"/>
</dbReference>
<evidence type="ECO:0000313" key="3">
    <source>
        <dbReference type="EMBL" id="TCZ81244.1"/>
    </source>
</evidence>
<evidence type="ECO:0000259" key="2">
    <source>
        <dbReference type="Pfam" id="PF02517"/>
    </source>
</evidence>
<dbReference type="Proteomes" id="UP000295418">
    <property type="component" value="Unassembled WGS sequence"/>
</dbReference>
<comment type="caution">
    <text evidence="3">The sequence shown here is derived from an EMBL/GenBank/DDBJ whole genome shotgun (WGS) entry which is preliminary data.</text>
</comment>
<proteinExistence type="predicted"/>
<evidence type="ECO:0000256" key="1">
    <source>
        <dbReference type="SAM" id="Phobius"/>
    </source>
</evidence>
<dbReference type="Pfam" id="PF02517">
    <property type="entry name" value="Rce1-like"/>
    <property type="match status" value="1"/>
</dbReference>
<dbReference type="GO" id="GO:0080120">
    <property type="term" value="P:CAAX-box protein maturation"/>
    <property type="evidence" value="ECO:0007669"/>
    <property type="project" value="UniProtKB-ARBA"/>
</dbReference>
<organism evidence="3 4">
    <name type="scientific">Paenibacillus albiflavus</name>
    <dbReference type="NCBI Taxonomy" id="2545760"/>
    <lineage>
        <taxon>Bacteria</taxon>
        <taxon>Bacillati</taxon>
        <taxon>Bacillota</taxon>
        <taxon>Bacilli</taxon>
        <taxon>Bacillales</taxon>
        <taxon>Paenibacillaceae</taxon>
        <taxon>Paenibacillus</taxon>
    </lineage>
</organism>
<dbReference type="InterPro" id="IPR052710">
    <property type="entry name" value="CAAX_protease"/>
</dbReference>
<feature type="transmembrane region" description="Helical" evidence="1">
    <location>
        <begin position="151"/>
        <end position="167"/>
    </location>
</feature>
<feature type="transmembrane region" description="Helical" evidence="1">
    <location>
        <begin position="65"/>
        <end position="84"/>
    </location>
</feature>
<dbReference type="EMBL" id="SKFG01000001">
    <property type="protein sequence ID" value="TCZ81244.1"/>
    <property type="molecule type" value="Genomic_DNA"/>
</dbReference>
<dbReference type="GO" id="GO:0008237">
    <property type="term" value="F:metallopeptidase activity"/>
    <property type="evidence" value="ECO:0007669"/>
    <property type="project" value="UniProtKB-KW"/>
</dbReference>
<keyword evidence="3" id="KW-0645">Protease</keyword>
<keyword evidence="1" id="KW-0472">Membrane</keyword>
<keyword evidence="4" id="KW-1185">Reference proteome</keyword>
<name>A0A4R4ELU1_9BACL</name>
<keyword evidence="1" id="KW-1133">Transmembrane helix</keyword>
<keyword evidence="3" id="KW-0378">Hydrolase</keyword>
<dbReference type="OrthoDB" id="1523022at2"/>